<feature type="chain" id="PRO_5046486186" evidence="1">
    <location>
        <begin position="27"/>
        <end position="782"/>
    </location>
</feature>
<evidence type="ECO:0000256" key="1">
    <source>
        <dbReference type="SAM" id="SignalP"/>
    </source>
</evidence>
<dbReference type="InterPro" id="IPR048954">
    <property type="entry name" value="PorZ_N"/>
</dbReference>
<dbReference type="InterPro" id="IPR011110">
    <property type="entry name" value="Reg_prop"/>
</dbReference>
<dbReference type="InterPro" id="IPR026444">
    <property type="entry name" value="Secre_tail"/>
</dbReference>
<dbReference type="Pfam" id="PF07494">
    <property type="entry name" value="Reg_prop"/>
    <property type="match status" value="1"/>
</dbReference>
<accession>A0ABY4FF89</accession>
<proteinExistence type="predicted"/>
<name>A0ABY4FF89_9BACT</name>
<feature type="signal peptide" evidence="1">
    <location>
        <begin position="1"/>
        <end position="26"/>
    </location>
</feature>
<reference evidence="3 4" key="1">
    <citation type="submission" date="2022-04" db="EMBL/GenBank/DDBJ databases">
        <title>Hymenobacter sp. isolated from the air.</title>
        <authorList>
            <person name="Won M."/>
            <person name="Lee C.-M."/>
            <person name="Woen H.-Y."/>
            <person name="Kwon S.-W."/>
        </authorList>
    </citation>
    <scope>NUCLEOTIDE SEQUENCE [LARGE SCALE GENOMIC DNA]</scope>
    <source>
        <strain evidence="4">5116 S-27</strain>
    </source>
</reference>
<evidence type="ECO:0000259" key="2">
    <source>
        <dbReference type="Pfam" id="PF21544"/>
    </source>
</evidence>
<dbReference type="SUPFAM" id="SSF63829">
    <property type="entry name" value="Calcium-dependent phosphotriesterase"/>
    <property type="match status" value="1"/>
</dbReference>
<dbReference type="Gene3D" id="2.130.10.10">
    <property type="entry name" value="YVTN repeat-like/Quinoprotein amine dehydrogenase"/>
    <property type="match status" value="2"/>
</dbReference>
<dbReference type="InterPro" id="IPR015943">
    <property type="entry name" value="WD40/YVTN_repeat-like_dom_sf"/>
</dbReference>
<evidence type="ECO:0000313" key="3">
    <source>
        <dbReference type="EMBL" id="UOQ54687.1"/>
    </source>
</evidence>
<dbReference type="EMBL" id="CP095049">
    <property type="protein sequence ID" value="UOQ54687.1"/>
    <property type="molecule type" value="Genomic_DNA"/>
</dbReference>
<gene>
    <name evidence="3" type="ORF">MUN80_08000</name>
</gene>
<feature type="domain" description="PorZ N-terminal beta-propeller" evidence="2">
    <location>
        <begin position="54"/>
        <end position="211"/>
    </location>
</feature>
<dbReference type="Proteomes" id="UP000831785">
    <property type="component" value="Chromosome"/>
</dbReference>
<dbReference type="NCBIfam" id="TIGR04183">
    <property type="entry name" value="Por_Secre_tail"/>
    <property type="match status" value="1"/>
</dbReference>
<keyword evidence="4" id="KW-1185">Reference proteome</keyword>
<evidence type="ECO:0000313" key="4">
    <source>
        <dbReference type="Proteomes" id="UP000831785"/>
    </source>
</evidence>
<sequence length="782" mass="85508">MNYLLRARRWSGTFFLFLLAISGAVAQNTAGYGDWQLYLPNNRAKALAEAGNRVYVATEDAFFFYDKELNTTQLLSSRDGLHDVGVSTLGYDPVTKQVLVVYRNGNLDFITADGDILNVSDIQRKTIVGDKTIAHISFSRGRAYLSAGFGLVVVDMAKREIRDTYNNIGPNGAQVNVYATTVLDNTLFAATSSGLMRGQLTDNLLDYRRWTIDLPSASAATARYHTLATVGKFVYAGVDAGNLLCYNCSSSAPWQPDYSLYVGGRYQQLTASTAGLLAVGDGKVTLIKSPGNTERLLTTEQSPSPQAVLQSPTGDFYVADYENGLVKLSANKQVEKFTTNAPASSRSFSVLADARSNTVDVFSGGYTSAYVQEEWLGGFFEYKDGHWTNFTNQGFTPTPTFPKFKDITRGVRTKDGTLYIASYAYGLLKWKGPWEYEQFTEGSPGSPLRSAIPGSLDYVRITDLAKDSKENVWVVNRHSELPRVSGLHQYLPATNTWKTMPYLPGFEVLDRIVVDDNDYIWVSQSRKDGIGLIAYDPVEQNSRYFNTSNSELPDNAVYDIAKDRKGNIWVATAKGIALFTDPSTVFLPTNAGSFQQPVIRRGISSGFRALLGEVVKCVAVDGANRKWFGTDRGLWLFSEDADEGLQHFTTENSPLPSNDIVDVEVNDKTGEVFVSTTAGLVSYRGSASVTEGKPDCAKVSPNPVRTDFTGQVGISGLANNGLVKITDVTGKLVYQTKANGGTVIWNLADYNGRKVQSGVYLLLSSDADGKNGCISKIAVVQK</sequence>
<organism evidence="3 4">
    <name type="scientific">Hymenobacter cellulosivorans</name>
    <dbReference type="NCBI Taxonomy" id="2932249"/>
    <lineage>
        <taxon>Bacteria</taxon>
        <taxon>Pseudomonadati</taxon>
        <taxon>Bacteroidota</taxon>
        <taxon>Cytophagia</taxon>
        <taxon>Cytophagales</taxon>
        <taxon>Hymenobacteraceae</taxon>
        <taxon>Hymenobacter</taxon>
    </lineage>
</organism>
<dbReference type="SUPFAM" id="SSF69322">
    <property type="entry name" value="Tricorn protease domain 2"/>
    <property type="match status" value="1"/>
</dbReference>
<dbReference type="Pfam" id="PF21544">
    <property type="entry name" value="PorZ_N_b_propeller"/>
    <property type="match status" value="1"/>
</dbReference>
<keyword evidence="1" id="KW-0732">Signal</keyword>
<protein>
    <submittedName>
        <fullName evidence="3">T9SS type A sorting domain-containing protein</fullName>
    </submittedName>
</protein>
<dbReference type="RefSeq" id="WP_244722023.1">
    <property type="nucleotide sequence ID" value="NZ_CP095049.1"/>
</dbReference>